<feature type="transmembrane region" description="Helical" evidence="1">
    <location>
        <begin position="40"/>
        <end position="57"/>
    </location>
</feature>
<feature type="transmembrane region" description="Helical" evidence="1">
    <location>
        <begin position="12"/>
        <end position="34"/>
    </location>
</feature>
<accession>A0A6B3BLU4</accession>
<keyword evidence="1" id="KW-0472">Membrane</keyword>
<sequence length="71" mass="7828">MINLSKIARQADAFLDLMGVVVGSLLLVMGLQTYRDGGSVGWLIAGSALFLINLWVAGRRFVRRRRPVSPQ</sequence>
<organism evidence="2">
    <name type="scientific">Streptomyces sp. SID12501</name>
    <dbReference type="NCBI Taxonomy" id="2706042"/>
    <lineage>
        <taxon>Bacteria</taxon>
        <taxon>Bacillati</taxon>
        <taxon>Actinomycetota</taxon>
        <taxon>Actinomycetes</taxon>
        <taxon>Kitasatosporales</taxon>
        <taxon>Streptomycetaceae</taxon>
        <taxon>Streptomyces</taxon>
    </lineage>
</organism>
<dbReference type="AlphaFoldDB" id="A0A6B3BLU4"/>
<keyword evidence="1" id="KW-1133">Transmembrane helix</keyword>
<gene>
    <name evidence="2" type="ORF">G3I71_07280</name>
</gene>
<comment type="caution">
    <text evidence="2">The sequence shown here is derived from an EMBL/GenBank/DDBJ whole genome shotgun (WGS) entry which is preliminary data.</text>
</comment>
<evidence type="ECO:0000313" key="2">
    <source>
        <dbReference type="EMBL" id="NEC85635.1"/>
    </source>
</evidence>
<dbReference type="EMBL" id="JAAGLU010000005">
    <property type="protein sequence ID" value="NEC85635.1"/>
    <property type="molecule type" value="Genomic_DNA"/>
</dbReference>
<proteinExistence type="predicted"/>
<reference evidence="2" key="1">
    <citation type="submission" date="2020-01" db="EMBL/GenBank/DDBJ databases">
        <title>Insect and environment-associated Actinomycetes.</title>
        <authorList>
            <person name="Currrie C."/>
            <person name="Chevrette M."/>
            <person name="Carlson C."/>
            <person name="Stubbendieck R."/>
            <person name="Wendt-Pienkowski E."/>
        </authorList>
    </citation>
    <scope>NUCLEOTIDE SEQUENCE</scope>
    <source>
        <strain evidence="2">SID12501</strain>
    </source>
</reference>
<dbReference type="RefSeq" id="WP_164313087.1">
    <property type="nucleotide sequence ID" value="NZ_JAAGLU010000005.1"/>
</dbReference>
<protein>
    <submittedName>
        <fullName evidence="2">Uncharacterized protein</fullName>
    </submittedName>
</protein>
<keyword evidence="1" id="KW-0812">Transmembrane</keyword>
<name>A0A6B3BLU4_9ACTN</name>
<evidence type="ECO:0000256" key="1">
    <source>
        <dbReference type="SAM" id="Phobius"/>
    </source>
</evidence>